<reference evidence="5 6" key="1">
    <citation type="submission" date="2017-03" db="EMBL/GenBank/DDBJ databases">
        <authorList>
            <person name="Afonso C.L."/>
            <person name="Miller P.J."/>
            <person name="Scott M.A."/>
            <person name="Spackman E."/>
            <person name="Goraichik I."/>
            <person name="Dimitrov K.M."/>
            <person name="Suarez D.L."/>
            <person name="Swayne D.E."/>
        </authorList>
    </citation>
    <scope>NUCLEOTIDE SEQUENCE [LARGE SCALE GENOMIC DNA]</scope>
    <source>
        <strain evidence="5 6">CECT 7751</strain>
    </source>
</reference>
<protein>
    <submittedName>
        <fullName evidence="5">Glycosyl transferase family 2</fullName>
    </submittedName>
</protein>
<evidence type="ECO:0000313" key="6">
    <source>
        <dbReference type="Proteomes" id="UP000193963"/>
    </source>
</evidence>
<dbReference type="RefSeq" id="WP_157792165.1">
    <property type="nucleotide sequence ID" value="NZ_FWFN01000006.1"/>
</dbReference>
<name>A0A1X6ZVT3_9RHOB</name>
<dbReference type="CDD" id="cd00761">
    <property type="entry name" value="Glyco_tranf_GTA_type"/>
    <property type="match status" value="1"/>
</dbReference>
<dbReference type="SUPFAM" id="SSF53448">
    <property type="entry name" value="Nucleotide-diphospho-sugar transferases"/>
    <property type="match status" value="1"/>
</dbReference>
<sequence>MSLTIIVAALTRHRPRMLAQLLRSLGEMELPRDAKVIGLIVENDTEEHARRLVEDAGKASRNGLEFQYLLEPEQGIPIARNRAVDWALSQNSDILAFVDDDQTVAPDWLTTLTRTYRETGALLLGGPQLLAPAPDDAGAWTRLMHRNMAHRFDKRARRAAAHADIHDTRNVTISTNNWFADMRLFTEHGLRFDNTLRNGGEDLKLYREAYQAGLPTGWVKEARVFEWVEPDRMSFRYQFRRARDMSNTAYRIRLEQKSEPRWKVYPALLLKSVQALLHLVTLPLRPNVGLLDLARSTGWIAGRVAVLRGRKSTHYSETTGS</sequence>
<evidence type="ECO:0000256" key="2">
    <source>
        <dbReference type="ARBA" id="ARBA00022676"/>
    </source>
</evidence>
<evidence type="ECO:0000259" key="4">
    <source>
        <dbReference type="Pfam" id="PF00535"/>
    </source>
</evidence>
<dbReference type="Gene3D" id="3.90.550.10">
    <property type="entry name" value="Spore Coat Polysaccharide Biosynthesis Protein SpsA, Chain A"/>
    <property type="match status" value="1"/>
</dbReference>
<dbReference type="AlphaFoldDB" id="A0A1X6ZVT3"/>
<keyword evidence="6" id="KW-1185">Reference proteome</keyword>
<dbReference type="GO" id="GO:0016757">
    <property type="term" value="F:glycosyltransferase activity"/>
    <property type="evidence" value="ECO:0007669"/>
    <property type="project" value="UniProtKB-KW"/>
</dbReference>
<dbReference type="InterPro" id="IPR029044">
    <property type="entry name" value="Nucleotide-diphossugar_trans"/>
</dbReference>
<dbReference type="Pfam" id="PF00535">
    <property type="entry name" value="Glycos_transf_2"/>
    <property type="match status" value="1"/>
</dbReference>
<dbReference type="EMBL" id="FWFN01000006">
    <property type="protein sequence ID" value="SLN62341.1"/>
    <property type="molecule type" value="Genomic_DNA"/>
</dbReference>
<dbReference type="PANTHER" id="PTHR43179">
    <property type="entry name" value="RHAMNOSYLTRANSFERASE WBBL"/>
    <property type="match status" value="1"/>
</dbReference>
<dbReference type="OrthoDB" id="6116224at2"/>
<keyword evidence="3 5" id="KW-0808">Transferase</keyword>
<gene>
    <name evidence="5" type="ORF">PSM7751_03168</name>
</gene>
<evidence type="ECO:0000256" key="3">
    <source>
        <dbReference type="ARBA" id="ARBA00022679"/>
    </source>
</evidence>
<comment type="similarity">
    <text evidence="1">Belongs to the glycosyltransferase 2 family.</text>
</comment>
<evidence type="ECO:0000256" key="1">
    <source>
        <dbReference type="ARBA" id="ARBA00006739"/>
    </source>
</evidence>
<dbReference type="InterPro" id="IPR001173">
    <property type="entry name" value="Glyco_trans_2-like"/>
</dbReference>
<organism evidence="5 6">
    <name type="scientific">Pseudooceanicola marinus</name>
    <dbReference type="NCBI Taxonomy" id="396013"/>
    <lineage>
        <taxon>Bacteria</taxon>
        <taxon>Pseudomonadati</taxon>
        <taxon>Pseudomonadota</taxon>
        <taxon>Alphaproteobacteria</taxon>
        <taxon>Rhodobacterales</taxon>
        <taxon>Paracoccaceae</taxon>
        <taxon>Pseudooceanicola</taxon>
    </lineage>
</organism>
<evidence type="ECO:0000313" key="5">
    <source>
        <dbReference type="EMBL" id="SLN62341.1"/>
    </source>
</evidence>
<dbReference type="Proteomes" id="UP000193963">
    <property type="component" value="Unassembled WGS sequence"/>
</dbReference>
<keyword evidence="2" id="KW-0328">Glycosyltransferase</keyword>
<proteinExistence type="inferred from homology"/>
<dbReference type="PANTHER" id="PTHR43179:SF12">
    <property type="entry name" value="GALACTOFURANOSYLTRANSFERASE GLFT2"/>
    <property type="match status" value="1"/>
</dbReference>
<accession>A0A1X6ZVT3</accession>
<feature type="domain" description="Glycosyltransferase 2-like" evidence="4">
    <location>
        <begin position="5"/>
        <end position="144"/>
    </location>
</feature>